<keyword evidence="3 9" id="KW-0812">Transmembrane</keyword>
<evidence type="ECO:0000256" key="5">
    <source>
        <dbReference type="ARBA" id="ARBA00022989"/>
    </source>
</evidence>
<dbReference type="PANTHER" id="PTHR30474:SF14">
    <property type="entry name" value="CELL CYCLE PROTEIN"/>
    <property type="match status" value="1"/>
</dbReference>
<feature type="transmembrane region" description="Helical" evidence="9">
    <location>
        <begin position="323"/>
        <end position="340"/>
    </location>
</feature>
<feature type="transmembrane region" description="Helical" evidence="9">
    <location>
        <begin position="360"/>
        <end position="378"/>
    </location>
</feature>
<feature type="transmembrane region" description="Helical" evidence="9">
    <location>
        <begin position="294"/>
        <end position="311"/>
    </location>
</feature>
<dbReference type="GO" id="GO:0032153">
    <property type="term" value="C:cell division site"/>
    <property type="evidence" value="ECO:0007669"/>
    <property type="project" value="TreeGrafter"/>
</dbReference>
<feature type="transmembrane region" description="Helical" evidence="9">
    <location>
        <begin position="203"/>
        <end position="225"/>
    </location>
</feature>
<keyword evidence="11" id="KW-1185">Reference proteome</keyword>
<dbReference type="GO" id="GO:0005886">
    <property type="term" value="C:plasma membrane"/>
    <property type="evidence" value="ECO:0007669"/>
    <property type="project" value="TreeGrafter"/>
</dbReference>
<evidence type="ECO:0000256" key="1">
    <source>
        <dbReference type="ARBA" id="ARBA00004141"/>
    </source>
</evidence>
<evidence type="ECO:0000256" key="8">
    <source>
        <dbReference type="ARBA" id="ARBA00049902"/>
    </source>
</evidence>
<proteinExistence type="predicted"/>
<dbReference type="InterPro" id="IPR018365">
    <property type="entry name" value="Cell_cycle_FtsW-rel_CS"/>
</dbReference>
<dbReference type="GO" id="GO:0008955">
    <property type="term" value="F:peptidoglycan glycosyltransferase activity"/>
    <property type="evidence" value="ECO:0007669"/>
    <property type="project" value="UniProtKB-EC"/>
</dbReference>
<comment type="caution">
    <text evidence="10">The sequence shown here is derived from an EMBL/GenBank/DDBJ whole genome shotgun (WGS) entry which is preliminary data.</text>
</comment>
<dbReference type="EMBL" id="SGXD01000002">
    <property type="protein sequence ID" value="RZS89785.1"/>
    <property type="molecule type" value="Genomic_DNA"/>
</dbReference>
<comment type="pathway">
    <text evidence="2">Cell wall biogenesis; peptidoglycan biosynthesis.</text>
</comment>
<protein>
    <recommendedName>
        <fullName evidence="7">peptidoglycan glycosyltransferase</fullName>
        <ecNumber evidence="7">2.4.99.28</ecNumber>
    </recommendedName>
</protein>
<name>A0A4Q7NS08_9ACTN</name>
<dbReference type="GO" id="GO:0015648">
    <property type="term" value="F:lipid-linked peptidoglycan transporter activity"/>
    <property type="evidence" value="ECO:0007669"/>
    <property type="project" value="TreeGrafter"/>
</dbReference>
<feature type="transmembrane region" description="Helical" evidence="9">
    <location>
        <begin position="88"/>
        <end position="112"/>
    </location>
</feature>
<comment type="catalytic activity">
    <reaction evidence="8">
        <text>[GlcNAc-(1-&gt;4)-Mur2Ac(oyl-L-Ala-gamma-D-Glu-L-Lys-D-Ala-D-Ala)](n)-di-trans,octa-cis-undecaprenyl diphosphate + beta-D-GlcNAc-(1-&gt;4)-Mur2Ac(oyl-L-Ala-gamma-D-Glu-L-Lys-D-Ala-D-Ala)-di-trans,octa-cis-undecaprenyl diphosphate = [GlcNAc-(1-&gt;4)-Mur2Ac(oyl-L-Ala-gamma-D-Glu-L-Lys-D-Ala-D-Ala)](n+1)-di-trans,octa-cis-undecaprenyl diphosphate + di-trans,octa-cis-undecaprenyl diphosphate + H(+)</text>
        <dbReference type="Rhea" id="RHEA:23708"/>
        <dbReference type="Rhea" id="RHEA-COMP:9602"/>
        <dbReference type="Rhea" id="RHEA-COMP:9603"/>
        <dbReference type="ChEBI" id="CHEBI:15378"/>
        <dbReference type="ChEBI" id="CHEBI:58405"/>
        <dbReference type="ChEBI" id="CHEBI:60033"/>
        <dbReference type="ChEBI" id="CHEBI:78435"/>
        <dbReference type="EC" id="2.4.99.28"/>
    </reaction>
</comment>
<evidence type="ECO:0000313" key="11">
    <source>
        <dbReference type="Proteomes" id="UP000293638"/>
    </source>
</evidence>
<feature type="transmembrane region" description="Helical" evidence="9">
    <location>
        <begin position="180"/>
        <end position="196"/>
    </location>
</feature>
<sequence>MTATTAYAVPRSRATDRGGALRRVDWVLLAAVAGLLAIGALEVWSVTSGGSPSAPKGRSFLKKEAVNVGIGSVLALAAAWFDYRRLRLWAPVVYAAAVLGLVAVLSPLGATINGSHSWILLPAGFSIQPSEIAKVALVVGLAMVLSEKRGSETAAGDGDVVLALVGAAVPLGLVMLQPDLGTALVISLMVVGMIAVSGAPLRWVVLLVVTAAGLGTAAVTVPGLLSPYQVDRLTSFAHPDRDLSGSAYNVHQGMIAIGGGGLHGYGLFHGPQTQGGFVPEQQTDFIFTAVGEELGFRGALALVALLLVVLWRAGRIAWAADDLFGRLVGVGTICWFGFQAFENIGMTLGIMPVTGVPLPFVSYGGSSTFAALVAVGLLQNVHTRRSGRHPGVD</sequence>
<organism evidence="10 11">
    <name type="scientific">Motilibacter rhizosphaerae</name>
    <dbReference type="NCBI Taxonomy" id="598652"/>
    <lineage>
        <taxon>Bacteria</taxon>
        <taxon>Bacillati</taxon>
        <taxon>Actinomycetota</taxon>
        <taxon>Actinomycetes</taxon>
        <taxon>Motilibacterales</taxon>
        <taxon>Motilibacteraceae</taxon>
        <taxon>Motilibacter</taxon>
    </lineage>
</organism>
<keyword evidence="4" id="KW-0133">Cell shape</keyword>
<dbReference type="GO" id="GO:0008360">
    <property type="term" value="P:regulation of cell shape"/>
    <property type="evidence" value="ECO:0007669"/>
    <property type="project" value="UniProtKB-KW"/>
</dbReference>
<evidence type="ECO:0000256" key="6">
    <source>
        <dbReference type="ARBA" id="ARBA00023136"/>
    </source>
</evidence>
<evidence type="ECO:0000256" key="3">
    <source>
        <dbReference type="ARBA" id="ARBA00022692"/>
    </source>
</evidence>
<reference evidence="10 11" key="1">
    <citation type="submission" date="2019-02" db="EMBL/GenBank/DDBJ databases">
        <title>Genomic Encyclopedia of Type Strains, Phase IV (KMG-IV): sequencing the most valuable type-strain genomes for metagenomic binning, comparative biology and taxonomic classification.</title>
        <authorList>
            <person name="Goeker M."/>
        </authorList>
    </citation>
    <scope>NUCLEOTIDE SEQUENCE [LARGE SCALE GENOMIC DNA]</scope>
    <source>
        <strain evidence="10 11">DSM 45622</strain>
    </source>
</reference>
<keyword evidence="5 9" id="KW-1133">Transmembrane helix</keyword>
<dbReference type="InterPro" id="IPR001182">
    <property type="entry name" value="FtsW/RodA"/>
</dbReference>
<evidence type="ECO:0000313" key="10">
    <source>
        <dbReference type="EMBL" id="RZS89785.1"/>
    </source>
</evidence>
<dbReference type="PANTHER" id="PTHR30474">
    <property type="entry name" value="CELL CYCLE PROTEIN"/>
    <property type="match status" value="1"/>
</dbReference>
<accession>A0A4Q7NS08</accession>
<dbReference type="GO" id="GO:0051301">
    <property type="term" value="P:cell division"/>
    <property type="evidence" value="ECO:0007669"/>
    <property type="project" value="InterPro"/>
</dbReference>
<feature type="transmembrane region" description="Helical" evidence="9">
    <location>
        <begin position="65"/>
        <end position="81"/>
    </location>
</feature>
<comment type="subcellular location">
    <subcellularLocation>
        <location evidence="1">Membrane</location>
        <topology evidence="1">Multi-pass membrane protein</topology>
    </subcellularLocation>
</comment>
<evidence type="ECO:0000256" key="9">
    <source>
        <dbReference type="SAM" id="Phobius"/>
    </source>
</evidence>
<keyword evidence="6 9" id="KW-0472">Membrane</keyword>
<dbReference type="RefSeq" id="WP_130492341.1">
    <property type="nucleotide sequence ID" value="NZ_SGXD01000002.1"/>
</dbReference>
<gene>
    <name evidence="10" type="ORF">EV189_1559</name>
</gene>
<evidence type="ECO:0000256" key="7">
    <source>
        <dbReference type="ARBA" id="ARBA00044770"/>
    </source>
</evidence>
<dbReference type="Proteomes" id="UP000293638">
    <property type="component" value="Unassembled WGS sequence"/>
</dbReference>
<feature type="transmembrane region" description="Helical" evidence="9">
    <location>
        <begin position="26"/>
        <end position="45"/>
    </location>
</feature>
<dbReference type="NCBIfam" id="TIGR02210">
    <property type="entry name" value="rodA_shape"/>
    <property type="match status" value="1"/>
</dbReference>
<dbReference type="OrthoDB" id="9812661at2"/>
<evidence type="ECO:0000256" key="2">
    <source>
        <dbReference type="ARBA" id="ARBA00004752"/>
    </source>
</evidence>
<dbReference type="Pfam" id="PF01098">
    <property type="entry name" value="FTSW_RODA_SPOVE"/>
    <property type="match status" value="1"/>
</dbReference>
<evidence type="ECO:0000256" key="4">
    <source>
        <dbReference type="ARBA" id="ARBA00022960"/>
    </source>
</evidence>
<dbReference type="EC" id="2.4.99.28" evidence="7"/>
<dbReference type="InterPro" id="IPR011923">
    <property type="entry name" value="RodA/MrdB"/>
</dbReference>
<dbReference type="PROSITE" id="PS00428">
    <property type="entry name" value="FTSW_RODA_SPOVE"/>
    <property type="match status" value="1"/>
</dbReference>
<dbReference type="AlphaFoldDB" id="A0A4Q7NS08"/>